<gene>
    <name evidence="2" type="ORF">SAMN04489867_0269</name>
</gene>
<evidence type="ECO:0008006" key="4">
    <source>
        <dbReference type="Google" id="ProtNLM"/>
    </source>
</evidence>
<proteinExistence type="predicted"/>
<name>A0A1H0LE39_9MICO</name>
<protein>
    <recommendedName>
        <fullName evidence="4">Inner membrane protein</fullName>
    </recommendedName>
</protein>
<organism evidence="2 3">
    <name type="scientific">Pedococcus dokdonensis</name>
    <dbReference type="NCBI Taxonomy" id="443156"/>
    <lineage>
        <taxon>Bacteria</taxon>
        <taxon>Bacillati</taxon>
        <taxon>Actinomycetota</taxon>
        <taxon>Actinomycetes</taxon>
        <taxon>Micrococcales</taxon>
        <taxon>Intrasporangiaceae</taxon>
        <taxon>Pedococcus</taxon>
    </lineage>
</organism>
<evidence type="ECO:0000256" key="1">
    <source>
        <dbReference type="SAM" id="Phobius"/>
    </source>
</evidence>
<evidence type="ECO:0000313" key="3">
    <source>
        <dbReference type="Proteomes" id="UP000199077"/>
    </source>
</evidence>
<reference evidence="3" key="1">
    <citation type="submission" date="2016-10" db="EMBL/GenBank/DDBJ databases">
        <authorList>
            <person name="Varghese N."/>
            <person name="Submissions S."/>
        </authorList>
    </citation>
    <scope>NUCLEOTIDE SEQUENCE [LARGE SCALE GENOMIC DNA]</scope>
    <source>
        <strain evidence="3">DSM 22329</strain>
    </source>
</reference>
<feature type="transmembrane region" description="Helical" evidence="1">
    <location>
        <begin position="6"/>
        <end position="25"/>
    </location>
</feature>
<keyword evidence="1" id="KW-1133">Transmembrane helix</keyword>
<keyword evidence="1" id="KW-0472">Membrane</keyword>
<dbReference type="OrthoDB" id="9915004at2"/>
<sequence>MLMVTFQALGAVAIALGLLGTWLAARRRSGWLLCIASCGLWFPTLWSGEQWVAVANCFLTVGICLRNFRTQARSAPAEA</sequence>
<dbReference type="AlphaFoldDB" id="A0A1H0LE39"/>
<accession>A0A1H0LE39</accession>
<dbReference type="EMBL" id="LT629711">
    <property type="protein sequence ID" value="SDO66293.1"/>
    <property type="molecule type" value="Genomic_DNA"/>
</dbReference>
<evidence type="ECO:0000313" key="2">
    <source>
        <dbReference type="EMBL" id="SDO66293.1"/>
    </source>
</evidence>
<dbReference type="Proteomes" id="UP000199077">
    <property type="component" value="Chromosome I"/>
</dbReference>
<feature type="transmembrane region" description="Helical" evidence="1">
    <location>
        <begin position="52"/>
        <end position="68"/>
    </location>
</feature>
<dbReference type="RefSeq" id="WP_091780477.1">
    <property type="nucleotide sequence ID" value="NZ_LT629711.1"/>
</dbReference>
<keyword evidence="3" id="KW-1185">Reference proteome</keyword>
<keyword evidence="1" id="KW-0812">Transmembrane</keyword>
<feature type="transmembrane region" description="Helical" evidence="1">
    <location>
        <begin position="30"/>
        <end position="46"/>
    </location>
</feature>
<dbReference type="STRING" id="443156.SAMN04489867_0269"/>